<dbReference type="STRING" id="6184.A0A430PZI8"/>
<dbReference type="InterPro" id="IPR021109">
    <property type="entry name" value="Peptidase_aspartic_dom_sf"/>
</dbReference>
<dbReference type="GO" id="GO:0004190">
    <property type="term" value="F:aspartic-type endopeptidase activity"/>
    <property type="evidence" value="ECO:0007669"/>
    <property type="project" value="InterPro"/>
</dbReference>
<dbReference type="Gene3D" id="2.40.70.10">
    <property type="entry name" value="Acid Proteases"/>
    <property type="match status" value="1"/>
</dbReference>
<comment type="caution">
    <text evidence="3">The sequence shown here is derived from an EMBL/GenBank/DDBJ whole genome shotgun (WGS) entry which is preliminary data.</text>
</comment>
<feature type="non-terminal residue" evidence="3">
    <location>
        <position position="1"/>
    </location>
</feature>
<dbReference type="AlphaFoldDB" id="A0A430PZI8"/>
<dbReference type="Gene3D" id="2.60.40.1960">
    <property type="match status" value="1"/>
</dbReference>
<name>A0A430PZI8_SCHBO</name>
<organism evidence="3 4">
    <name type="scientific">Schistosoma bovis</name>
    <name type="common">Blood fluke</name>
    <dbReference type="NCBI Taxonomy" id="6184"/>
    <lineage>
        <taxon>Eukaryota</taxon>
        <taxon>Metazoa</taxon>
        <taxon>Spiralia</taxon>
        <taxon>Lophotrochozoa</taxon>
        <taxon>Platyhelminthes</taxon>
        <taxon>Trematoda</taxon>
        <taxon>Digenea</taxon>
        <taxon>Strigeidida</taxon>
        <taxon>Schistosomatoidea</taxon>
        <taxon>Schistosomatidae</taxon>
        <taxon>Schistosoma</taxon>
    </lineage>
</organism>
<dbReference type="PANTHER" id="PTHR47966">
    <property type="entry name" value="BETA-SITE APP-CLEAVING ENZYME, ISOFORM A-RELATED"/>
    <property type="match status" value="1"/>
</dbReference>
<dbReference type="GO" id="GO:0005764">
    <property type="term" value="C:lysosome"/>
    <property type="evidence" value="ECO:0007669"/>
    <property type="project" value="TreeGrafter"/>
</dbReference>
<dbReference type="InterPro" id="IPR033121">
    <property type="entry name" value="PEPTIDASE_A1"/>
</dbReference>
<evidence type="ECO:0000259" key="2">
    <source>
        <dbReference type="PROSITE" id="PS51767"/>
    </source>
</evidence>
<evidence type="ECO:0000256" key="1">
    <source>
        <dbReference type="ARBA" id="ARBA00007447"/>
    </source>
</evidence>
<keyword evidence="4" id="KW-1185">Reference proteome</keyword>
<feature type="domain" description="Peptidase A1" evidence="2">
    <location>
        <begin position="1"/>
        <end position="125"/>
    </location>
</feature>
<sequence length="130" mass="14853">TDSLFVDRENGEGIGGELVLGGVNPKYFKGDFEYVPTIHNHMWAIQMLRTHVETVTIQTNKMETICFHTNVFFVQLQETEFFKTICLSPFQSRLSLPSNYWVLGDVFMGKFYTVFDFGQRRIGLADAVGA</sequence>
<dbReference type="PANTHER" id="PTHR47966:SF51">
    <property type="entry name" value="BETA-SITE APP-CLEAVING ENZYME, ISOFORM A-RELATED"/>
    <property type="match status" value="1"/>
</dbReference>
<dbReference type="PROSITE" id="PS51767">
    <property type="entry name" value="PEPTIDASE_A1"/>
    <property type="match status" value="1"/>
</dbReference>
<reference evidence="3 4" key="1">
    <citation type="journal article" date="2019" name="PLoS Pathog.">
        <title>Genome sequence of the bovine parasite Schistosoma bovis Tanzania.</title>
        <authorList>
            <person name="Oey H."/>
            <person name="Zakrzewski M."/>
            <person name="Gobert G."/>
            <person name="Gravermann K."/>
            <person name="Stoye J."/>
            <person name="Jones M."/>
            <person name="Mcmanus D."/>
            <person name="Krause L."/>
        </authorList>
    </citation>
    <scope>NUCLEOTIDE SEQUENCE [LARGE SCALE GENOMIC DNA]</scope>
    <source>
        <strain evidence="3 4">TAN1997</strain>
    </source>
</reference>
<dbReference type="SUPFAM" id="SSF50630">
    <property type="entry name" value="Acid proteases"/>
    <property type="match status" value="1"/>
</dbReference>
<accession>A0A430PZI8</accession>
<gene>
    <name evidence="3" type="ORF">DC041_0011559</name>
</gene>
<comment type="similarity">
    <text evidence="1">Belongs to the peptidase A1 family.</text>
</comment>
<dbReference type="GO" id="GO:0006508">
    <property type="term" value="P:proteolysis"/>
    <property type="evidence" value="ECO:0007669"/>
    <property type="project" value="InterPro"/>
</dbReference>
<protein>
    <recommendedName>
        <fullName evidence="2">Peptidase A1 domain-containing protein</fullName>
    </recommendedName>
</protein>
<dbReference type="InterPro" id="IPR001461">
    <property type="entry name" value="Aspartic_peptidase_A1"/>
</dbReference>
<dbReference type="Proteomes" id="UP000290809">
    <property type="component" value="Unassembled WGS sequence"/>
</dbReference>
<dbReference type="Pfam" id="PF00026">
    <property type="entry name" value="Asp"/>
    <property type="match status" value="2"/>
</dbReference>
<evidence type="ECO:0000313" key="4">
    <source>
        <dbReference type="Proteomes" id="UP000290809"/>
    </source>
</evidence>
<evidence type="ECO:0000313" key="3">
    <source>
        <dbReference type="EMBL" id="RTG80796.1"/>
    </source>
</evidence>
<dbReference type="PRINTS" id="PR00792">
    <property type="entry name" value="PEPSIN"/>
</dbReference>
<proteinExistence type="inferred from homology"/>
<dbReference type="EMBL" id="QMKO01003852">
    <property type="protein sequence ID" value="RTG80796.1"/>
    <property type="molecule type" value="Genomic_DNA"/>
</dbReference>